<dbReference type="Proteomes" id="UP000029221">
    <property type="component" value="Unassembled WGS sequence"/>
</dbReference>
<protein>
    <submittedName>
        <fullName evidence="2">cAMP-binding protein</fullName>
    </submittedName>
</protein>
<keyword evidence="3" id="KW-1185">Reference proteome</keyword>
<dbReference type="Pfam" id="PF00027">
    <property type="entry name" value="cNMP_binding"/>
    <property type="match status" value="1"/>
</dbReference>
<name>A0A090Q700_9FLAO</name>
<feature type="domain" description="Cyclic nucleotide-binding" evidence="1">
    <location>
        <begin position="33"/>
        <end position="119"/>
    </location>
</feature>
<organism evidence="2 3">
    <name type="scientific">Nonlabens tegetincola</name>
    <dbReference type="NCBI Taxonomy" id="323273"/>
    <lineage>
        <taxon>Bacteria</taxon>
        <taxon>Pseudomonadati</taxon>
        <taxon>Bacteroidota</taxon>
        <taxon>Flavobacteriia</taxon>
        <taxon>Flavobacteriales</taxon>
        <taxon>Flavobacteriaceae</taxon>
        <taxon>Nonlabens</taxon>
    </lineage>
</organism>
<comment type="caution">
    <text evidence="2">The sequence shown here is derived from an EMBL/GenBank/DDBJ whole genome shotgun (WGS) entry which is preliminary data.</text>
</comment>
<proteinExistence type="predicted"/>
<sequence length="194" mass="23314">MLTEKEQLSKYLNRYAYIAQEEVDLMFRLIEVRKTKKSEYLLEAGNICRYQYFILNGLTRTFYIDSNGNEKITQFAMENWWLTNWHSYKSETPSESYIQALENTTVLQIRKSDLEHVFEEIPSLERAFRKITENWLIAIQRRSEFYLKLDSKSRYEKFISALPDFAQRVPQYMIASYLEITPQHLSTIRAKLVY</sequence>
<evidence type="ECO:0000313" key="3">
    <source>
        <dbReference type="Proteomes" id="UP000029221"/>
    </source>
</evidence>
<dbReference type="eggNOG" id="COG0664">
    <property type="taxonomic scope" value="Bacteria"/>
</dbReference>
<evidence type="ECO:0000259" key="1">
    <source>
        <dbReference type="Pfam" id="PF00027"/>
    </source>
</evidence>
<reference evidence="2" key="1">
    <citation type="journal article" date="2014" name="Genome Announc.">
        <title>Draft Genome Sequences of Marine Flavobacterium Nonlabens Strains NR17, NR24, NR27, NR32, NR33, and Ara13.</title>
        <authorList>
            <person name="Nakanishi M."/>
            <person name="Meirelles P."/>
            <person name="Suzuki R."/>
            <person name="Takatani N."/>
            <person name="Mino S."/>
            <person name="Suda W."/>
            <person name="Oshima K."/>
            <person name="Hattori M."/>
            <person name="Ohkuma M."/>
            <person name="Hosokawa M."/>
            <person name="Miyashita K."/>
            <person name="Thompson F.L."/>
            <person name="Niwa A."/>
            <person name="Sawabe T."/>
            <person name="Sawabe T."/>
        </authorList>
    </citation>
    <scope>NUCLEOTIDE SEQUENCE [LARGE SCALE GENOMIC DNA]</scope>
    <source>
        <strain evidence="2">JCM 19294</strain>
    </source>
</reference>
<dbReference type="EMBL" id="BBML01000006">
    <property type="protein sequence ID" value="GAK97498.1"/>
    <property type="molecule type" value="Genomic_DNA"/>
</dbReference>
<dbReference type="RefSeq" id="WP_042279151.1">
    <property type="nucleotide sequence ID" value="NZ_BBML01000006.1"/>
</dbReference>
<dbReference type="Gene3D" id="2.60.120.10">
    <property type="entry name" value="Jelly Rolls"/>
    <property type="match status" value="1"/>
</dbReference>
<dbReference type="InterPro" id="IPR018490">
    <property type="entry name" value="cNMP-bd_dom_sf"/>
</dbReference>
<dbReference type="STRING" id="319236.BST91_05710"/>
<gene>
    <name evidence="2" type="ORF">JCM19294_34</name>
</gene>
<dbReference type="InterPro" id="IPR014710">
    <property type="entry name" value="RmlC-like_jellyroll"/>
</dbReference>
<dbReference type="CDD" id="cd00038">
    <property type="entry name" value="CAP_ED"/>
    <property type="match status" value="1"/>
</dbReference>
<dbReference type="InterPro" id="IPR000595">
    <property type="entry name" value="cNMP-bd_dom"/>
</dbReference>
<dbReference type="AlphaFoldDB" id="A0A090Q700"/>
<dbReference type="SUPFAM" id="SSF51206">
    <property type="entry name" value="cAMP-binding domain-like"/>
    <property type="match status" value="1"/>
</dbReference>
<accession>A0A090Q700</accession>
<evidence type="ECO:0000313" key="2">
    <source>
        <dbReference type="EMBL" id="GAK97498.1"/>
    </source>
</evidence>